<dbReference type="Proteomes" id="UP000270616">
    <property type="component" value="Unassembled WGS sequence"/>
</dbReference>
<evidence type="ECO:0000256" key="1">
    <source>
        <dbReference type="ARBA" id="ARBA00004651"/>
    </source>
</evidence>
<feature type="transmembrane region" description="Helical" evidence="8">
    <location>
        <begin position="342"/>
        <end position="367"/>
    </location>
</feature>
<evidence type="ECO:0000256" key="6">
    <source>
        <dbReference type="ARBA" id="ARBA00022989"/>
    </source>
</evidence>
<keyword evidence="3" id="KW-0813">Transport</keyword>
<dbReference type="AlphaFoldDB" id="A0A3N3ZU29"/>
<comment type="subcellular location">
    <subcellularLocation>
        <location evidence="1">Cell membrane</location>
        <topology evidence="1">Multi-pass membrane protein</topology>
    </subcellularLocation>
</comment>
<gene>
    <name evidence="10" type="ORF">EDL96_05175</name>
</gene>
<dbReference type="PANTHER" id="PTHR43271:SF1">
    <property type="entry name" value="INNER MEMBRANE TRANSPORT PROTEIN YNFM"/>
    <property type="match status" value="1"/>
</dbReference>
<feature type="transmembrane region" description="Helical" evidence="8">
    <location>
        <begin position="317"/>
        <end position="336"/>
    </location>
</feature>
<dbReference type="Gene3D" id="1.20.1250.20">
    <property type="entry name" value="MFS general substrate transporter like domains"/>
    <property type="match status" value="1"/>
</dbReference>
<feature type="transmembrane region" description="Helical" evidence="8">
    <location>
        <begin position="93"/>
        <end position="112"/>
    </location>
</feature>
<dbReference type="InterPro" id="IPR036259">
    <property type="entry name" value="MFS_trans_sf"/>
</dbReference>
<organism evidence="10 11">
    <name type="scientific">Kocuria soli</name>
    <dbReference type="NCBI Taxonomy" id="2485125"/>
    <lineage>
        <taxon>Bacteria</taxon>
        <taxon>Bacillati</taxon>
        <taxon>Actinomycetota</taxon>
        <taxon>Actinomycetes</taxon>
        <taxon>Micrococcales</taxon>
        <taxon>Micrococcaceae</taxon>
        <taxon>Kocuria</taxon>
    </lineage>
</organism>
<dbReference type="CDD" id="cd17324">
    <property type="entry name" value="MFS_NepI_like"/>
    <property type="match status" value="1"/>
</dbReference>
<keyword evidence="7 8" id="KW-0472">Membrane</keyword>
<evidence type="ECO:0000259" key="9">
    <source>
        <dbReference type="PROSITE" id="PS50850"/>
    </source>
</evidence>
<feature type="transmembrane region" description="Helical" evidence="8">
    <location>
        <begin position="251"/>
        <end position="274"/>
    </location>
</feature>
<keyword evidence="4" id="KW-1003">Cell membrane</keyword>
<evidence type="ECO:0000256" key="8">
    <source>
        <dbReference type="SAM" id="Phobius"/>
    </source>
</evidence>
<name>A0A3N3ZU29_9MICC</name>
<evidence type="ECO:0000256" key="4">
    <source>
        <dbReference type="ARBA" id="ARBA00022475"/>
    </source>
</evidence>
<feature type="transmembrane region" description="Helical" evidence="8">
    <location>
        <begin position="294"/>
        <end position="310"/>
    </location>
</feature>
<dbReference type="PROSITE" id="PS50850">
    <property type="entry name" value="MFS"/>
    <property type="match status" value="1"/>
</dbReference>
<dbReference type="SUPFAM" id="SSF103473">
    <property type="entry name" value="MFS general substrate transporter"/>
    <property type="match status" value="1"/>
</dbReference>
<evidence type="ECO:0000256" key="5">
    <source>
        <dbReference type="ARBA" id="ARBA00022692"/>
    </source>
</evidence>
<feature type="transmembrane region" description="Helical" evidence="8">
    <location>
        <begin position="119"/>
        <end position="140"/>
    </location>
</feature>
<feature type="transmembrane region" description="Helical" evidence="8">
    <location>
        <begin position="55"/>
        <end position="73"/>
    </location>
</feature>
<feature type="transmembrane region" description="Helical" evidence="8">
    <location>
        <begin position="179"/>
        <end position="197"/>
    </location>
</feature>
<dbReference type="PANTHER" id="PTHR43271">
    <property type="entry name" value="BLL2771 PROTEIN"/>
    <property type="match status" value="1"/>
</dbReference>
<evidence type="ECO:0000256" key="7">
    <source>
        <dbReference type="ARBA" id="ARBA00023136"/>
    </source>
</evidence>
<evidence type="ECO:0000313" key="10">
    <source>
        <dbReference type="EMBL" id="ROZ63748.1"/>
    </source>
</evidence>
<evidence type="ECO:0000256" key="2">
    <source>
        <dbReference type="ARBA" id="ARBA00008335"/>
    </source>
</evidence>
<reference evidence="10 11" key="1">
    <citation type="submission" date="2018-10" db="EMBL/GenBank/DDBJ databases">
        <title>Kocuria sp. M5W7-7, whole genome shotgun sequence.</title>
        <authorList>
            <person name="Tuo L."/>
        </authorList>
    </citation>
    <scope>NUCLEOTIDE SEQUENCE [LARGE SCALE GENOMIC DNA]</scope>
    <source>
        <strain evidence="10 11">M5W7-7</strain>
    </source>
</reference>
<keyword evidence="6 8" id="KW-1133">Transmembrane helix</keyword>
<feature type="transmembrane region" description="Helical" evidence="8">
    <location>
        <begin position="412"/>
        <end position="433"/>
    </location>
</feature>
<feature type="transmembrane region" description="Helical" evidence="8">
    <location>
        <begin position="146"/>
        <end position="167"/>
    </location>
</feature>
<evidence type="ECO:0000313" key="11">
    <source>
        <dbReference type="Proteomes" id="UP000270616"/>
    </source>
</evidence>
<dbReference type="InterPro" id="IPR020846">
    <property type="entry name" value="MFS_dom"/>
</dbReference>
<comment type="similarity">
    <text evidence="2">Belongs to the major facilitator superfamily.</text>
</comment>
<dbReference type="Pfam" id="PF07690">
    <property type="entry name" value="MFS_1"/>
    <property type="match status" value="1"/>
</dbReference>
<feature type="domain" description="Major facilitator superfamily (MFS) profile" evidence="9">
    <location>
        <begin position="55"/>
        <end position="435"/>
    </location>
</feature>
<dbReference type="OrthoDB" id="63984at2"/>
<proteinExistence type="inferred from homology"/>
<keyword evidence="5 8" id="KW-0812">Transmembrane</keyword>
<dbReference type="InterPro" id="IPR011701">
    <property type="entry name" value="MFS"/>
</dbReference>
<accession>A0A3N3ZU29</accession>
<dbReference type="EMBL" id="RKMF01000005">
    <property type="protein sequence ID" value="ROZ63748.1"/>
    <property type="molecule type" value="Genomic_DNA"/>
</dbReference>
<evidence type="ECO:0000256" key="3">
    <source>
        <dbReference type="ARBA" id="ARBA00022448"/>
    </source>
</evidence>
<protein>
    <submittedName>
        <fullName evidence="10">MFS transporter</fullName>
    </submittedName>
</protein>
<sequence length="437" mass="45081">MSPLRRSQDPRRVGATTCVGCAQWPVEAAERSHRRVTTRVPAGGFAAGSAQYRRILSVLALGGLANFALIYFVQPLLPQFARSFEVPEGVTGAALSAATVAMMVGLLLAGPLGDVIGRVWVMAGSLAVSGVFTIACAMAPTWEVFLTFRAVSGLALAGLPAMALAYLREKLDNAAHPKANALYIAGTAMGGALGRLAPGPLSELGGWQVSAYVLGVLSVVIGAVVAFALPLDRPGGTDIRLHDVLFGTFGVLRNTQVALLCALGLAAMAVFVGAYNAVSLRLEAPPFSMGSESAVVYLAYPVGILAPAVFRRVADRVGRALVVVLGLVAMGAVVGVTTPVSVAGVLIGLGMLTFAFMGTHAILSGWVVDRAHRLGLSAAKASSAYLVFYYAGSSLSGTLSTHLWSAFGWGSVVVWSAGVVVAGLLCAVSVMLLQRRG</sequence>
<dbReference type="GO" id="GO:0005886">
    <property type="term" value="C:plasma membrane"/>
    <property type="evidence" value="ECO:0007669"/>
    <property type="project" value="UniProtKB-SubCell"/>
</dbReference>
<feature type="transmembrane region" description="Helical" evidence="8">
    <location>
        <begin position="209"/>
        <end position="231"/>
    </location>
</feature>
<dbReference type="GO" id="GO:0022857">
    <property type="term" value="F:transmembrane transporter activity"/>
    <property type="evidence" value="ECO:0007669"/>
    <property type="project" value="InterPro"/>
</dbReference>
<comment type="caution">
    <text evidence="10">The sequence shown here is derived from an EMBL/GenBank/DDBJ whole genome shotgun (WGS) entry which is preliminary data.</text>
</comment>
<keyword evidence="11" id="KW-1185">Reference proteome</keyword>